<dbReference type="GO" id="GO:0004674">
    <property type="term" value="F:protein serine/threonine kinase activity"/>
    <property type="evidence" value="ECO:0007669"/>
    <property type="project" value="TreeGrafter"/>
</dbReference>
<keyword evidence="4" id="KW-0418">Kinase</keyword>
<evidence type="ECO:0000313" key="5">
    <source>
        <dbReference type="Proteomes" id="UP000051952"/>
    </source>
</evidence>
<dbReference type="Gene3D" id="1.10.510.10">
    <property type="entry name" value="Transferase(Phosphotransferase) domain 1"/>
    <property type="match status" value="1"/>
</dbReference>
<dbReference type="Proteomes" id="UP000051952">
    <property type="component" value="Unassembled WGS sequence"/>
</dbReference>
<dbReference type="InterPro" id="IPR011009">
    <property type="entry name" value="Kinase-like_dom_sf"/>
</dbReference>
<dbReference type="SUPFAM" id="SSF55073">
    <property type="entry name" value="Nucleotide cyclase"/>
    <property type="match status" value="1"/>
</dbReference>
<sequence>MTGEEIGNTATIVDHSTTPRWFALVIRFWSFLVVHFTELVAQPLYDVGDDAQTKHRKDIFSYASVFYMLEAAAIVAIVFGVQGFSDDDDCGSFLGFAAIMGFLITMFLYAYTRFQQTCYDVVIAFQFLQTSLQQYVFVIFVPSSNACVGAIGMIAASLLYAACRIPVHYHIAPVLASLFVFASTIADVTYSVGVSGALCERDVSAAIMLPVAAVMMAQFYAVVGMTSVSTFVVSLYKDEDMRGFFSLRMANVVLGLVAGLNFDIANRVLAVCMADISEDFYSHFQKIVKSIQRYTAYVPPSVLRPTAVPAAAKQNDSSLILSGMFLASQQRSSEHHNHINVDYGVDGRGGPSTSGGLMVNPLSTDALRERSPPSPLQGEGDNELDEYDAAGQMIANLFSNHRGSGASSTAQAATILHNFHGTQRIFESKSGTVLRVSFSLTAALRRSDGTDVVRDVMVQFVNLCGMYHGEIEETTSTFVLISFGVRFHIALHQQVAVDCGVALYRALTAHIFKPNQMHVAVVSGDVTWGTYVTTEKSFVVIGGFPVELATKLNSLQEQLQVPFVATTDTVSHCRHSFIPVDLCRPVGSAQSMIVFELLLQDDATEETKRLMSEAVVGLQKGGERAIPNALDILVSIKEVCPQAARLARLLSKLPQDVDYCKDEVPWVSNADQVIAYHPILQGAVLHNNSGVMSPDGQPHSLLDNSVYGLLPPGGGGGGFGDTASMASVSTRHGPVSLFGGEDDDDDDINGDATPVDPLVLQQWTLGPPIATGSSCGVVIALGSSGNVGAAVMFNHLDSDHQPRELFLYAGGGRIVQKQIARMFAVVTQPWESRLALYDLQHPPPIKRGGKEKEEAWKKEHALWEKEKKEKLLPDTEQLLVVMEHFPQGNLRQFLQDYKGATMRPMLWVNYVREIMRGAYYLHNSWKLVHGCIRPSCVLIGDDSRVALTKYGLVPPHKGHPDHVFYAAPELVLMDSKKRKQKDVDVLTPALDVWSIGITAIELTGCQNPIRTVCNNDPSKVMSLYSSKRGLTQAALSDQIRTLLRGAPTAMVDFILRCVVIDSQDRMGIRDAHSWMEGINISLDNTTS</sequence>
<feature type="transmembrane region" description="Helical" evidence="2">
    <location>
        <begin position="167"/>
        <end position="186"/>
    </location>
</feature>
<dbReference type="OrthoDB" id="4062651at2759"/>
<dbReference type="Gene3D" id="3.30.70.1230">
    <property type="entry name" value="Nucleotide cyclase"/>
    <property type="match status" value="1"/>
</dbReference>
<feature type="transmembrane region" description="Helical" evidence="2">
    <location>
        <begin position="59"/>
        <end position="81"/>
    </location>
</feature>
<evidence type="ECO:0000256" key="2">
    <source>
        <dbReference type="SAM" id="Phobius"/>
    </source>
</evidence>
<keyword evidence="2" id="KW-0812">Transmembrane</keyword>
<dbReference type="Pfam" id="PF00069">
    <property type="entry name" value="Pkinase"/>
    <property type="match status" value="1"/>
</dbReference>
<feature type="transmembrane region" description="Helical" evidence="2">
    <location>
        <begin position="245"/>
        <end position="262"/>
    </location>
</feature>
<keyword evidence="5" id="KW-1185">Reference proteome</keyword>
<proteinExistence type="predicted"/>
<feature type="transmembrane region" description="Helical" evidence="2">
    <location>
        <begin position="132"/>
        <end position="160"/>
    </location>
</feature>
<dbReference type="InterPro" id="IPR051681">
    <property type="entry name" value="Ser/Thr_Kinases-Pseudokinases"/>
</dbReference>
<dbReference type="SUPFAM" id="SSF56112">
    <property type="entry name" value="Protein kinase-like (PK-like)"/>
    <property type="match status" value="1"/>
</dbReference>
<dbReference type="VEuPathDB" id="TriTrypDB:BSAL_58595"/>
<comment type="subcellular location">
    <subcellularLocation>
        <location evidence="1">Membrane</location>
        <topology evidence="1">Single-pass membrane protein</topology>
    </subcellularLocation>
</comment>
<dbReference type="EMBL" id="CYKH01000235">
    <property type="protein sequence ID" value="CUF06002.1"/>
    <property type="molecule type" value="Genomic_DNA"/>
</dbReference>
<keyword evidence="2" id="KW-0472">Membrane</keyword>
<feature type="transmembrane region" description="Helical" evidence="2">
    <location>
        <begin position="93"/>
        <end position="112"/>
    </location>
</feature>
<feature type="transmembrane region" description="Helical" evidence="2">
    <location>
        <begin position="21"/>
        <end position="39"/>
    </location>
</feature>
<name>A0A0S4IPT0_BODSA</name>
<dbReference type="PROSITE" id="PS50011">
    <property type="entry name" value="PROTEIN_KINASE_DOM"/>
    <property type="match status" value="1"/>
</dbReference>
<evidence type="ECO:0000313" key="4">
    <source>
        <dbReference type="EMBL" id="CUF06002.1"/>
    </source>
</evidence>
<reference evidence="5" key="1">
    <citation type="submission" date="2015-09" db="EMBL/GenBank/DDBJ databases">
        <authorList>
            <consortium name="Pathogen Informatics"/>
        </authorList>
    </citation>
    <scope>NUCLEOTIDE SEQUENCE [LARGE SCALE GENOMIC DNA]</scope>
    <source>
        <strain evidence="5">Lake Konstanz</strain>
    </source>
</reference>
<accession>A0A0S4IPT0</accession>
<protein>
    <submittedName>
        <fullName evidence="4">Protein kinase, putative</fullName>
    </submittedName>
</protein>
<dbReference type="AlphaFoldDB" id="A0A0S4IPT0"/>
<evidence type="ECO:0000256" key="1">
    <source>
        <dbReference type="ARBA" id="ARBA00004167"/>
    </source>
</evidence>
<dbReference type="GO" id="GO:0016020">
    <property type="term" value="C:membrane"/>
    <property type="evidence" value="ECO:0007669"/>
    <property type="project" value="UniProtKB-SubCell"/>
</dbReference>
<dbReference type="GO" id="GO:0005524">
    <property type="term" value="F:ATP binding"/>
    <property type="evidence" value="ECO:0007669"/>
    <property type="project" value="InterPro"/>
</dbReference>
<keyword evidence="2" id="KW-1133">Transmembrane helix</keyword>
<organism evidence="4 5">
    <name type="scientific">Bodo saltans</name>
    <name type="common">Flagellated protozoan</name>
    <dbReference type="NCBI Taxonomy" id="75058"/>
    <lineage>
        <taxon>Eukaryota</taxon>
        <taxon>Discoba</taxon>
        <taxon>Euglenozoa</taxon>
        <taxon>Kinetoplastea</taxon>
        <taxon>Metakinetoplastina</taxon>
        <taxon>Eubodonida</taxon>
        <taxon>Bodonidae</taxon>
        <taxon>Bodo</taxon>
    </lineage>
</organism>
<dbReference type="InterPro" id="IPR000719">
    <property type="entry name" value="Prot_kinase_dom"/>
</dbReference>
<feature type="transmembrane region" description="Helical" evidence="2">
    <location>
        <begin position="206"/>
        <end position="233"/>
    </location>
</feature>
<dbReference type="InterPro" id="IPR029787">
    <property type="entry name" value="Nucleotide_cyclase"/>
</dbReference>
<feature type="domain" description="Protein kinase" evidence="3">
    <location>
        <begin position="763"/>
        <end position="1075"/>
    </location>
</feature>
<gene>
    <name evidence="4" type="ORF">BSAL_58595</name>
</gene>
<keyword evidence="4" id="KW-0808">Transferase</keyword>
<evidence type="ECO:0000259" key="3">
    <source>
        <dbReference type="PROSITE" id="PS50011"/>
    </source>
</evidence>
<dbReference type="SMART" id="SM00220">
    <property type="entry name" value="S_TKc"/>
    <property type="match status" value="1"/>
</dbReference>
<dbReference type="PANTHER" id="PTHR44329">
    <property type="entry name" value="SERINE/THREONINE-PROTEIN KINASE TNNI3K-RELATED"/>
    <property type="match status" value="1"/>
</dbReference>